<evidence type="ECO:0000259" key="13">
    <source>
        <dbReference type="Pfam" id="PF03315"/>
    </source>
</evidence>
<feature type="domain" description="Serine dehydratase beta chain" evidence="13">
    <location>
        <begin position="3"/>
        <end position="60"/>
    </location>
</feature>
<evidence type="ECO:0000256" key="10">
    <source>
        <dbReference type="ARBA" id="ARBA00049406"/>
    </source>
</evidence>
<keyword evidence="7 11" id="KW-0408">Iron</keyword>
<evidence type="ECO:0000256" key="8">
    <source>
        <dbReference type="ARBA" id="ARBA00023014"/>
    </source>
</evidence>
<dbReference type="GO" id="GO:0051539">
    <property type="term" value="F:4 iron, 4 sulfur cluster binding"/>
    <property type="evidence" value="ECO:0007669"/>
    <property type="project" value="UniProtKB-UniRule"/>
</dbReference>
<dbReference type="InterPro" id="IPR005131">
    <property type="entry name" value="Ser_deHydtase_bsu"/>
</dbReference>
<keyword evidence="8 11" id="KW-0411">Iron-sulfur</keyword>
<comment type="caution">
    <text evidence="14">The sequence shown here is derived from an EMBL/GenBank/DDBJ whole genome shotgun (WGS) entry which is preliminary data.</text>
</comment>
<comment type="similarity">
    <text evidence="3 11">Belongs to the iron-sulfur dependent L-serine dehydratase family.</text>
</comment>
<feature type="domain" description="Serine dehydratase-like alpha subunit" evidence="12">
    <location>
        <begin position="155"/>
        <end position="397"/>
    </location>
</feature>
<dbReference type="InterPro" id="IPR004644">
    <property type="entry name" value="Fe-S_L-Ser_mono"/>
</dbReference>
<protein>
    <recommendedName>
        <fullName evidence="11">L-serine dehydratase</fullName>
        <ecNumber evidence="11">4.3.1.17</ecNumber>
    </recommendedName>
</protein>
<evidence type="ECO:0000313" key="15">
    <source>
        <dbReference type="Proteomes" id="UP000384372"/>
    </source>
</evidence>
<evidence type="ECO:0000256" key="6">
    <source>
        <dbReference type="ARBA" id="ARBA00022723"/>
    </source>
</evidence>
<dbReference type="Gene3D" id="3.30.1330.90">
    <property type="entry name" value="D-3-phosphoglycerate dehydrogenase, domain 3"/>
    <property type="match status" value="1"/>
</dbReference>
<evidence type="ECO:0000256" key="2">
    <source>
        <dbReference type="ARBA" id="ARBA00004742"/>
    </source>
</evidence>
<evidence type="ECO:0000256" key="7">
    <source>
        <dbReference type="ARBA" id="ARBA00023004"/>
    </source>
</evidence>
<reference evidence="14 15" key="1">
    <citation type="submission" date="2019-09" db="EMBL/GenBank/DDBJ databases">
        <title>Distinct polysaccharide growth profiles of human intestinal Prevotella copri isolates.</title>
        <authorList>
            <person name="Fehlner-Peach H."/>
            <person name="Magnabosco C."/>
            <person name="Raghavan V."/>
            <person name="Scher J.U."/>
            <person name="Tett A."/>
            <person name="Cox L.M."/>
            <person name="Gottsegen C."/>
            <person name="Watters A."/>
            <person name="Wiltshire- Gordon J.D."/>
            <person name="Segata N."/>
            <person name="Bonneau R."/>
            <person name="Littman D.R."/>
        </authorList>
    </citation>
    <scope>NUCLEOTIDE SEQUENCE [LARGE SCALE GENOMIC DNA]</scope>
    <source>
        <strain evidence="15">iAQ1173</strain>
    </source>
</reference>
<feature type="domain" description="Serine dehydratase beta chain" evidence="13">
    <location>
        <begin position="69"/>
        <end position="112"/>
    </location>
</feature>
<comment type="cofactor">
    <cofactor evidence="1 11">
        <name>[4Fe-4S] cluster</name>
        <dbReference type="ChEBI" id="CHEBI:49883"/>
    </cofactor>
</comment>
<dbReference type="PANTHER" id="PTHR30182:SF1">
    <property type="entry name" value="L-SERINE DEHYDRATASE 1"/>
    <property type="match status" value="1"/>
</dbReference>
<dbReference type="EMBL" id="VZAD01000035">
    <property type="protein sequence ID" value="MQP11118.1"/>
    <property type="molecule type" value="Genomic_DNA"/>
</dbReference>
<evidence type="ECO:0000256" key="11">
    <source>
        <dbReference type="RuleBase" id="RU366059"/>
    </source>
</evidence>
<dbReference type="NCBIfam" id="TIGR00720">
    <property type="entry name" value="sda_mono"/>
    <property type="match status" value="1"/>
</dbReference>
<gene>
    <name evidence="14" type="ORF">F7D20_03885</name>
</gene>
<organism evidence="14 15">
    <name type="scientific">Segatella copri</name>
    <dbReference type="NCBI Taxonomy" id="165179"/>
    <lineage>
        <taxon>Bacteria</taxon>
        <taxon>Pseudomonadati</taxon>
        <taxon>Bacteroidota</taxon>
        <taxon>Bacteroidia</taxon>
        <taxon>Bacteroidales</taxon>
        <taxon>Prevotellaceae</taxon>
        <taxon>Segatella</taxon>
    </lineage>
</organism>
<evidence type="ECO:0000313" key="14">
    <source>
        <dbReference type="EMBL" id="MQP11118.1"/>
    </source>
</evidence>
<evidence type="ECO:0000256" key="9">
    <source>
        <dbReference type="ARBA" id="ARBA00023239"/>
    </source>
</evidence>
<keyword evidence="5 11" id="KW-0004">4Fe-4S</keyword>
<dbReference type="AlphaFoldDB" id="A0A6A7W9U1"/>
<evidence type="ECO:0000256" key="3">
    <source>
        <dbReference type="ARBA" id="ARBA00008636"/>
    </source>
</evidence>
<dbReference type="RefSeq" id="WP_022251524.1">
    <property type="nucleotide sequence ID" value="NZ_VZAD01000035.1"/>
</dbReference>
<comment type="catalytic activity">
    <reaction evidence="10 11">
        <text>L-serine = pyruvate + NH4(+)</text>
        <dbReference type="Rhea" id="RHEA:19169"/>
        <dbReference type="ChEBI" id="CHEBI:15361"/>
        <dbReference type="ChEBI" id="CHEBI:28938"/>
        <dbReference type="ChEBI" id="CHEBI:33384"/>
        <dbReference type="EC" id="4.3.1.17"/>
    </reaction>
</comment>
<evidence type="ECO:0000256" key="5">
    <source>
        <dbReference type="ARBA" id="ARBA00022485"/>
    </source>
</evidence>
<dbReference type="Pfam" id="PF03313">
    <property type="entry name" value="SDH_alpha"/>
    <property type="match status" value="1"/>
</dbReference>
<dbReference type="Pfam" id="PF03315">
    <property type="entry name" value="SDH_beta"/>
    <property type="match status" value="2"/>
</dbReference>
<proteinExistence type="inferred from homology"/>
<dbReference type="GO" id="GO:0046872">
    <property type="term" value="F:metal ion binding"/>
    <property type="evidence" value="ECO:0007669"/>
    <property type="project" value="UniProtKB-KW"/>
</dbReference>
<evidence type="ECO:0000256" key="4">
    <source>
        <dbReference type="ARBA" id="ARBA00022432"/>
    </source>
</evidence>
<dbReference type="GO" id="GO:0006094">
    <property type="term" value="P:gluconeogenesis"/>
    <property type="evidence" value="ECO:0007669"/>
    <property type="project" value="UniProtKB-KW"/>
</dbReference>
<dbReference type="InterPro" id="IPR051318">
    <property type="entry name" value="Fe-S_L-Ser"/>
</dbReference>
<dbReference type="EC" id="4.3.1.17" evidence="11"/>
<keyword evidence="4 11" id="KW-0312">Gluconeogenesis</keyword>
<keyword evidence="6 11" id="KW-0479">Metal-binding</keyword>
<dbReference type="InterPro" id="IPR029009">
    <property type="entry name" value="ASB_dom_sf"/>
</dbReference>
<keyword evidence="15" id="KW-1185">Reference proteome</keyword>
<accession>A0A6A7W9U1</accession>
<dbReference type="PANTHER" id="PTHR30182">
    <property type="entry name" value="L-SERINE DEHYDRATASE"/>
    <property type="match status" value="1"/>
</dbReference>
<name>A0A6A7W9U1_9BACT</name>
<dbReference type="Proteomes" id="UP000384372">
    <property type="component" value="Unassembled WGS sequence"/>
</dbReference>
<evidence type="ECO:0000259" key="12">
    <source>
        <dbReference type="Pfam" id="PF03313"/>
    </source>
</evidence>
<dbReference type="OrthoDB" id="9805537at2"/>
<dbReference type="InterPro" id="IPR005130">
    <property type="entry name" value="Ser_deHydtase-like_asu"/>
</dbReference>
<dbReference type="GO" id="GO:0003941">
    <property type="term" value="F:L-serine ammonia-lyase activity"/>
    <property type="evidence" value="ECO:0007669"/>
    <property type="project" value="UniProtKB-UniRule"/>
</dbReference>
<evidence type="ECO:0000256" key="1">
    <source>
        <dbReference type="ARBA" id="ARBA00001966"/>
    </source>
</evidence>
<sequence length="406" mass="43945">MKSLRELYRIGKGPSSSHTMGPQRAAQLFLERCSNASSYEVTLYGSLAATGKGHMTDVAIEEVLHPHHTVSIIWKPQVFLPFHPNGMKFVGRDVNGDIIDEWTVYSIGGGALSDGIDGHDELGASEVYDLNKMSDIQSWCYDNGRSFWEYVEKCEDKEIWDYLKTIWQTMKEAIRRGLDHEGVLPGPLNLPRKAATYYTKAKGYRASLQSRGLVYAYALAVSEENASGGTIVTAPTCGACGVLPAVLYHMQEAHDMSEQRILRALATAGLVGNIVKHNASISGADVGCQGEVGVACAMASAAACQLFGGSPAQVEYAAEMGLEHHLGMTCDPVCGLVQIPCIERNAFAAARALDADLYASFSDGHHSVSFDKVVEVMRQTGHDLPSLYKETSEGGLAKGLGKKYTK</sequence>
<comment type="pathway">
    <text evidence="2">Carbohydrate biosynthesis; gluconeogenesis.</text>
</comment>
<keyword evidence="9 11" id="KW-0456">Lyase</keyword>
<dbReference type="SUPFAM" id="SSF143548">
    <property type="entry name" value="Serine metabolism enzymes domain"/>
    <property type="match status" value="1"/>
</dbReference>